<accession>A0ABR8XUJ5</accession>
<dbReference type="PROSITE" id="PS51257">
    <property type="entry name" value="PROKAR_LIPOPROTEIN"/>
    <property type="match status" value="1"/>
</dbReference>
<dbReference type="EMBL" id="JACSPZ010000001">
    <property type="protein sequence ID" value="MBD8035613.1"/>
    <property type="molecule type" value="Genomic_DNA"/>
</dbReference>
<name>A0ABR8XUJ5_9BACL</name>
<gene>
    <name evidence="3" type="ORF">H9635_02600</name>
</gene>
<dbReference type="Proteomes" id="UP000619101">
    <property type="component" value="Unassembled WGS sequence"/>
</dbReference>
<sequence>MKKSLTAISTALILSTVLAACNTDTEEPITKAANEEQLENEQVQSDEQQEEQQEENTESAEPAEEPKNEQDVKKEEITTLTYSSNNQPFTEEVVEAKSEEMNYSIQHFEDYTLVAEEPGVDHLIFNKDDKLSMQIEVINKEEATFEQIKATAKETISAIAPDNLKELDFSTILTERPEILNITGYEGVVDGEKVVKVVLERSNLIAALTIYDTPQADLMDAFIQMGLTIH</sequence>
<evidence type="ECO:0000256" key="2">
    <source>
        <dbReference type="SAM" id="SignalP"/>
    </source>
</evidence>
<evidence type="ECO:0000256" key="1">
    <source>
        <dbReference type="SAM" id="MobiDB-lite"/>
    </source>
</evidence>
<feature type="signal peptide" evidence="2">
    <location>
        <begin position="1"/>
        <end position="19"/>
    </location>
</feature>
<reference evidence="3 4" key="1">
    <citation type="submission" date="2020-08" db="EMBL/GenBank/DDBJ databases">
        <title>A Genomic Blueprint of the Chicken Gut Microbiome.</title>
        <authorList>
            <person name="Gilroy R."/>
            <person name="Ravi A."/>
            <person name="Getino M."/>
            <person name="Pursley I."/>
            <person name="Horton D.L."/>
            <person name="Alikhan N.-F."/>
            <person name="Baker D."/>
            <person name="Gharbi K."/>
            <person name="Hall N."/>
            <person name="Watson M."/>
            <person name="Adriaenssens E.M."/>
            <person name="Foster-Nyarko E."/>
            <person name="Jarju S."/>
            <person name="Secka A."/>
            <person name="Antonio M."/>
            <person name="Oren A."/>
            <person name="Chaudhuri R."/>
            <person name="La Ragione R.M."/>
            <person name="Hildebrand F."/>
            <person name="Pallen M.J."/>
        </authorList>
    </citation>
    <scope>NUCLEOTIDE SEQUENCE [LARGE SCALE GENOMIC DNA]</scope>
    <source>
        <strain evidence="3 4">A46</strain>
    </source>
</reference>
<protein>
    <submittedName>
        <fullName evidence="3">Chemotaxis protein</fullName>
    </submittedName>
</protein>
<feature type="compositionally biased region" description="Acidic residues" evidence="1">
    <location>
        <begin position="47"/>
        <end position="63"/>
    </location>
</feature>
<evidence type="ECO:0000313" key="4">
    <source>
        <dbReference type="Proteomes" id="UP000619101"/>
    </source>
</evidence>
<proteinExistence type="predicted"/>
<evidence type="ECO:0000313" key="3">
    <source>
        <dbReference type="EMBL" id="MBD8035613.1"/>
    </source>
</evidence>
<dbReference type="RefSeq" id="WP_191698578.1">
    <property type="nucleotide sequence ID" value="NZ_JACSPZ010000001.1"/>
</dbReference>
<keyword evidence="4" id="KW-1185">Reference proteome</keyword>
<feature type="region of interest" description="Disordered" evidence="1">
    <location>
        <begin position="28"/>
        <end position="74"/>
    </location>
</feature>
<comment type="caution">
    <text evidence="3">The sequence shown here is derived from an EMBL/GenBank/DDBJ whole genome shotgun (WGS) entry which is preliminary data.</text>
</comment>
<organism evidence="3 4">
    <name type="scientific">Solibacillus faecavium</name>
    <dbReference type="NCBI Taxonomy" id="2762221"/>
    <lineage>
        <taxon>Bacteria</taxon>
        <taxon>Bacillati</taxon>
        <taxon>Bacillota</taxon>
        <taxon>Bacilli</taxon>
        <taxon>Bacillales</taxon>
        <taxon>Caryophanaceae</taxon>
        <taxon>Solibacillus</taxon>
    </lineage>
</organism>
<feature type="compositionally biased region" description="Basic and acidic residues" evidence="1">
    <location>
        <begin position="64"/>
        <end position="74"/>
    </location>
</feature>
<keyword evidence="2" id="KW-0732">Signal</keyword>
<feature type="chain" id="PRO_5046265315" evidence="2">
    <location>
        <begin position="20"/>
        <end position="230"/>
    </location>
</feature>